<sequence>MHSGTTEPDVFGKSSFVSRFGLKFSSYAHGIQKKDCGKDNPEQGKHNEIRCNKSGTRNATNNAICCSS</sequence>
<name>A0ABU6R833_9FABA</name>
<evidence type="ECO:0000313" key="2">
    <source>
        <dbReference type="Proteomes" id="UP001341840"/>
    </source>
</evidence>
<comment type="caution">
    <text evidence="1">The sequence shown here is derived from an EMBL/GenBank/DDBJ whole genome shotgun (WGS) entry which is preliminary data.</text>
</comment>
<protein>
    <submittedName>
        <fullName evidence="1">Uncharacterized protein</fullName>
    </submittedName>
</protein>
<gene>
    <name evidence="1" type="ORF">PIB30_017935</name>
</gene>
<keyword evidence="2" id="KW-1185">Reference proteome</keyword>
<evidence type="ECO:0000313" key="1">
    <source>
        <dbReference type="EMBL" id="MED6120114.1"/>
    </source>
</evidence>
<accession>A0ABU6R833</accession>
<dbReference type="Proteomes" id="UP001341840">
    <property type="component" value="Unassembled WGS sequence"/>
</dbReference>
<organism evidence="1 2">
    <name type="scientific">Stylosanthes scabra</name>
    <dbReference type="NCBI Taxonomy" id="79078"/>
    <lineage>
        <taxon>Eukaryota</taxon>
        <taxon>Viridiplantae</taxon>
        <taxon>Streptophyta</taxon>
        <taxon>Embryophyta</taxon>
        <taxon>Tracheophyta</taxon>
        <taxon>Spermatophyta</taxon>
        <taxon>Magnoliopsida</taxon>
        <taxon>eudicotyledons</taxon>
        <taxon>Gunneridae</taxon>
        <taxon>Pentapetalae</taxon>
        <taxon>rosids</taxon>
        <taxon>fabids</taxon>
        <taxon>Fabales</taxon>
        <taxon>Fabaceae</taxon>
        <taxon>Papilionoideae</taxon>
        <taxon>50 kb inversion clade</taxon>
        <taxon>dalbergioids sensu lato</taxon>
        <taxon>Dalbergieae</taxon>
        <taxon>Pterocarpus clade</taxon>
        <taxon>Stylosanthes</taxon>
    </lineage>
</organism>
<reference evidence="1 2" key="1">
    <citation type="journal article" date="2023" name="Plants (Basel)">
        <title>Bridging the Gap: Combining Genomics and Transcriptomics Approaches to Understand Stylosanthes scabra, an Orphan Legume from the Brazilian Caatinga.</title>
        <authorList>
            <person name="Ferreira-Neto J.R.C."/>
            <person name="da Silva M.D."/>
            <person name="Binneck E."/>
            <person name="de Melo N.F."/>
            <person name="da Silva R.H."/>
            <person name="de Melo A.L.T.M."/>
            <person name="Pandolfi V."/>
            <person name="Bustamante F.O."/>
            <person name="Brasileiro-Vidal A.C."/>
            <person name="Benko-Iseppon A.M."/>
        </authorList>
    </citation>
    <scope>NUCLEOTIDE SEQUENCE [LARGE SCALE GENOMIC DNA]</scope>
    <source>
        <tissue evidence="1">Leaves</tissue>
    </source>
</reference>
<proteinExistence type="predicted"/>
<dbReference type="EMBL" id="JASCZI010030261">
    <property type="protein sequence ID" value="MED6120114.1"/>
    <property type="molecule type" value="Genomic_DNA"/>
</dbReference>